<proteinExistence type="predicted"/>
<feature type="region of interest" description="Disordered" evidence="1">
    <location>
        <begin position="1"/>
        <end position="76"/>
    </location>
</feature>
<organism evidence="2 3">
    <name type="scientific">Macrophomina phaseolina (strain MS6)</name>
    <name type="common">Charcoal rot fungus</name>
    <dbReference type="NCBI Taxonomy" id="1126212"/>
    <lineage>
        <taxon>Eukaryota</taxon>
        <taxon>Fungi</taxon>
        <taxon>Dikarya</taxon>
        <taxon>Ascomycota</taxon>
        <taxon>Pezizomycotina</taxon>
        <taxon>Dothideomycetes</taxon>
        <taxon>Dothideomycetes incertae sedis</taxon>
        <taxon>Botryosphaeriales</taxon>
        <taxon>Botryosphaeriaceae</taxon>
        <taxon>Macrophomina</taxon>
    </lineage>
</organism>
<dbReference type="InParanoid" id="K2QLX5"/>
<feature type="compositionally biased region" description="Polar residues" evidence="1">
    <location>
        <begin position="7"/>
        <end position="28"/>
    </location>
</feature>
<dbReference type="VEuPathDB" id="FungiDB:MPH_11898"/>
<evidence type="ECO:0000313" key="2">
    <source>
        <dbReference type="EMBL" id="EKG10896.1"/>
    </source>
</evidence>
<gene>
    <name evidence="2" type="ORF">MPH_11898</name>
</gene>
<protein>
    <submittedName>
        <fullName evidence="2">Uncharacterized protein</fullName>
    </submittedName>
</protein>
<evidence type="ECO:0000313" key="3">
    <source>
        <dbReference type="Proteomes" id="UP000007129"/>
    </source>
</evidence>
<accession>K2QLX5</accession>
<dbReference type="EMBL" id="AHHD01000500">
    <property type="protein sequence ID" value="EKG10896.1"/>
    <property type="molecule type" value="Genomic_DNA"/>
</dbReference>
<evidence type="ECO:0000256" key="1">
    <source>
        <dbReference type="SAM" id="MobiDB-lite"/>
    </source>
</evidence>
<dbReference type="Proteomes" id="UP000007129">
    <property type="component" value="Unassembled WGS sequence"/>
</dbReference>
<name>K2QLX5_MACPH</name>
<sequence>MAVLSSARRTSIENAEQNVSFSNQSDRWSMSGKRTVEPFLRRNGFPSHQRVNRARTRGTQSAQASLGGKRNPRAASTPAACYAGSLSSCRCSKMMEAELSPLYLRRARD</sequence>
<reference evidence="2 3" key="1">
    <citation type="journal article" date="2012" name="BMC Genomics">
        <title>Tools to kill: Genome of one of the most destructive plant pathogenic fungi Macrophomina phaseolina.</title>
        <authorList>
            <person name="Islam M.S."/>
            <person name="Haque M.S."/>
            <person name="Islam M.M."/>
            <person name="Emdad E.M."/>
            <person name="Halim A."/>
            <person name="Hossen Q.M.M."/>
            <person name="Hossain M.Z."/>
            <person name="Ahmed B."/>
            <person name="Rahim S."/>
            <person name="Rahman M.S."/>
            <person name="Alam M.M."/>
            <person name="Hou S."/>
            <person name="Wan X."/>
            <person name="Saito J.A."/>
            <person name="Alam M."/>
        </authorList>
    </citation>
    <scope>NUCLEOTIDE SEQUENCE [LARGE SCALE GENOMIC DNA]</scope>
    <source>
        <strain evidence="2 3">MS6</strain>
    </source>
</reference>
<dbReference type="HOGENOM" id="CLU_2184477_0_0_1"/>
<comment type="caution">
    <text evidence="2">The sequence shown here is derived from an EMBL/GenBank/DDBJ whole genome shotgun (WGS) entry which is preliminary data.</text>
</comment>
<dbReference type="AlphaFoldDB" id="K2QLX5"/>